<dbReference type="RefSeq" id="WP_271279447.1">
    <property type="nucleotide sequence ID" value="NZ_BAABFD010000020.1"/>
</dbReference>
<reference evidence="2 3" key="1">
    <citation type="submission" date="2022-11" db="EMBL/GenBank/DDBJ databases">
        <title>Nonomuraea corallina sp. nov., a new species of the genus Nonomuraea isolated from sea side sediment in Thai sea.</title>
        <authorList>
            <person name="Ngamcharungchit C."/>
            <person name="Matsumoto A."/>
            <person name="Suriyachadkun C."/>
            <person name="Panbangred W."/>
            <person name="Inahashi Y."/>
            <person name="Intra B."/>
        </authorList>
    </citation>
    <scope>NUCLEOTIDE SEQUENCE [LARGE SCALE GENOMIC DNA]</scope>
    <source>
        <strain evidence="2 3">DSM 43553</strain>
    </source>
</reference>
<comment type="similarity">
    <text evidence="1">Belongs to the cytochrome P450 family.</text>
</comment>
<gene>
    <name evidence="2" type="ORF">OUY24_35595</name>
</gene>
<dbReference type="Gene3D" id="1.10.630.10">
    <property type="entry name" value="Cytochrome P450"/>
    <property type="match status" value="2"/>
</dbReference>
<accession>A0ABT4T9L8</accession>
<sequence>MPDEYVPYMRTMREMDGAEHARLGKLVAPAFTPRRVAAFAPRIGRIVDGLLGALPSGEPVDLVADLARPLPMDVICELVGIPEADRPAWRGHGAAALGSANRDPRAFTDPDRLDLARDEAAHLGYAHGPHFCLGAWPARLQVRIALTAPLRRSPGLAPAKAPERMPDPGTWRLASLPVVL</sequence>
<dbReference type="PANTHER" id="PTHR46696">
    <property type="entry name" value="P450, PUTATIVE (EUROFUNG)-RELATED"/>
    <property type="match status" value="1"/>
</dbReference>
<evidence type="ECO:0000313" key="3">
    <source>
        <dbReference type="Proteomes" id="UP001212498"/>
    </source>
</evidence>
<evidence type="ECO:0008006" key="4">
    <source>
        <dbReference type="Google" id="ProtNLM"/>
    </source>
</evidence>
<dbReference type="SUPFAM" id="SSF48264">
    <property type="entry name" value="Cytochrome P450"/>
    <property type="match status" value="2"/>
</dbReference>
<dbReference type="PANTHER" id="PTHR46696:SF1">
    <property type="entry name" value="CYTOCHROME P450 YJIB-RELATED"/>
    <property type="match status" value="1"/>
</dbReference>
<dbReference type="InterPro" id="IPR002397">
    <property type="entry name" value="Cyt_P450_B"/>
</dbReference>
<organism evidence="2 3">
    <name type="scientific">Nonomuraea ferruginea</name>
    <dbReference type="NCBI Taxonomy" id="46174"/>
    <lineage>
        <taxon>Bacteria</taxon>
        <taxon>Bacillati</taxon>
        <taxon>Actinomycetota</taxon>
        <taxon>Actinomycetes</taxon>
        <taxon>Streptosporangiales</taxon>
        <taxon>Streptosporangiaceae</taxon>
        <taxon>Nonomuraea</taxon>
    </lineage>
</organism>
<keyword evidence="3" id="KW-1185">Reference proteome</keyword>
<dbReference type="EMBL" id="JAPNUD010000166">
    <property type="protein sequence ID" value="MDA0645979.1"/>
    <property type="molecule type" value="Genomic_DNA"/>
</dbReference>
<name>A0ABT4T9L8_9ACTN</name>
<protein>
    <recommendedName>
        <fullName evidence="4">Cytochrome P450</fullName>
    </recommendedName>
</protein>
<dbReference type="InterPro" id="IPR036396">
    <property type="entry name" value="Cyt_P450_sf"/>
</dbReference>
<proteinExistence type="inferred from homology"/>
<evidence type="ECO:0000256" key="1">
    <source>
        <dbReference type="ARBA" id="ARBA00010617"/>
    </source>
</evidence>
<dbReference type="Proteomes" id="UP001212498">
    <property type="component" value="Unassembled WGS sequence"/>
</dbReference>
<evidence type="ECO:0000313" key="2">
    <source>
        <dbReference type="EMBL" id="MDA0645979.1"/>
    </source>
</evidence>
<comment type="caution">
    <text evidence="2">The sequence shown here is derived from an EMBL/GenBank/DDBJ whole genome shotgun (WGS) entry which is preliminary data.</text>
</comment>
<dbReference type="PRINTS" id="PR00359">
    <property type="entry name" value="BP450"/>
</dbReference>